<dbReference type="EMBL" id="BQNB010015062">
    <property type="protein sequence ID" value="GJT35595.1"/>
    <property type="molecule type" value="Genomic_DNA"/>
</dbReference>
<sequence length="344" mass="39855">MGTCPSSLLVNKAALMLSIEAARYIIRTSPCIGATYTAYLNQLDAAYLSPDTITETIDKEWQNQTTTSPPPKRISSLITTKEEWSKNVSLKYKEHNTRNILGADQNSSGLYSRPIHGLHFPVFTRRAAYECCLLKIDTDMFTYDIQNFKTYDEYKQELNDDKAKDTEKPWLENGHDLIFKNTSGRELADKEAKRIKTLSYFGKLHEIENKVLVKLQECWWKVNAYIIAPFTCMENFGRGSYANIKTEWTNNPYLDINRTFGRDYEASNTGCTQVNQEHTGDPIPEPSNCKVRRFEMMKYSFNDDEEYITIKESEYLNHSKDILDAYRELLRLINEEWVVTTPEG</sequence>
<evidence type="ECO:0000313" key="2">
    <source>
        <dbReference type="Proteomes" id="UP001151760"/>
    </source>
</evidence>
<accession>A0ABQ5D8I6</accession>
<reference evidence="1" key="1">
    <citation type="journal article" date="2022" name="Int. J. Mol. Sci.">
        <title>Draft Genome of Tanacetum Coccineum: Genomic Comparison of Closely Related Tanacetum-Family Plants.</title>
        <authorList>
            <person name="Yamashiro T."/>
            <person name="Shiraishi A."/>
            <person name="Nakayama K."/>
            <person name="Satake H."/>
        </authorList>
    </citation>
    <scope>NUCLEOTIDE SEQUENCE</scope>
</reference>
<comment type="caution">
    <text evidence="1">The sequence shown here is derived from an EMBL/GenBank/DDBJ whole genome shotgun (WGS) entry which is preliminary data.</text>
</comment>
<keyword evidence="2" id="KW-1185">Reference proteome</keyword>
<protein>
    <submittedName>
        <fullName evidence="1">Uncharacterized protein</fullName>
    </submittedName>
</protein>
<reference evidence="1" key="2">
    <citation type="submission" date="2022-01" db="EMBL/GenBank/DDBJ databases">
        <authorList>
            <person name="Yamashiro T."/>
            <person name="Shiraishi A."/>
            <person name="Satake H."/>
            <person name="Nakayama K."/>
        </authorList>
    </citation>
    <scope>NUCLEOTIDE SEQUENCE</scope>
</reference>
<gene>
    <name evidence="1" type="ORF">Tco_0926014</name>
</gene>
<dbReference type="Proteomes" id="UP001151760">
    <property type="component" value="Unassembled WGS sequence"/>
</dbReference>
<name>A0ABQ5D8I6_9ASTR</name>
<organism evidence="1 2">
    <name type="scientific">Tanacetum coccineum</name>
    <dbReference type="NCBI Taxonomy" id="301880"/>
    <lineage>
        <taxon>Eukaryota</taxon>
        <taxon>Viridiplantae</taxon>
        <taxon>Streptophyta</taxon>
        <taxon>Embryophyta</taxon>
        <taxon>Tracheophyta</taxon>
        <taxon>Spermatophyta</taxon>
        <taxon>Magnoliopsida</taxon>
        <taxon>eudicotyledons</taxon>
        <taxon>Gunneridae</taxon>
        <taxon>Pentapetalae</taxon>
        <taxon>asterids</taxon>
        <taxon>campanulids</taxon>
        <taxon>Asterales</taxon>
        <taxon>Asteraceae</taxon>
        <taxon>Asteroideae</taxon>
        <taxon>Anthemideae</taxon>
        <taxon>Anthemidinae</taxon>
        <taxon>Tanacetum</taxon>
    </lineage>
</organism>
<proteinExistence type="predicted"/>
<evidence type="ECO:0000313" key="1">
    <source>
        <dbReference type="EMBL" id="GJT35595.1"/>
    </source>
</evidence>